<dbReference type="GO" id="GO:0005304">
    <property type="term" value="F:L-valine transmembrane transporter activity"/>
    <property type="evidence" value="ECO:0007669"/>
    <property type="project" value="TreeGrafter"/>
</dbReference>
<organism evidence="5 6">
    <name type="scientific">Geodia barretti</name>
    <name type="common">Barrett's horny sponge</name>
    <dbReference type="NCBI Taxonomy" id="519541"/>
    <lineage>
        <taxon>Eukaryota</taxon>
        <taxon>Metazoa</taxon>
        <taxon>Porifera</taxon>
        <taxon>Demospongiae</taxon>
        <taxon>Heteroscleromorpha</taxon>
        <taxon>Tetractinellida</taxon>
        <taxon>Astrophorina</taxon>
        <taxon>Geodiidae</taxon>
        <taxon>Geodia</taxon>
    </lineage>
</organism>
<dbReference type="SUPFAM" id="SSF52540">
    <property type="entry name" value="P-loop containing nucleoside triphosphate hydrolases"/>
    <property type="match status" value="1"/>
</dbReference>
<comment type="caution">
    <text evidence="5">The sequence shown here is derived from an EMBL/GenBank/DDBJ whole genome shotgun (WGS) entry which is preliminary data.</text>
</comment>
<keyword evidence="6" id="KW-1185">Reference proteome</keyword>
<proteinExistence type="predicted"/>
<keyword evidence="2" id="KW-0547">Nucleotide-binding</keyword>
<dbReference type="PANTHER" id="PTHR45772">
    <property type="entry name" value="CONSERVED COMPONENT OF ABC TRANSPORTER FOR NATURAL AMINO ACIDS-RELATED"/>
    <property type="match status" value="1"/>
</dbReference>
<dbReference type="GO" id="GO:0015188">
    <property type="term" value="F:L-isoleucine transmembrane transporter activity"/>
    <property type="evidence" value="ECO:0007669"/>
    <property type="project" value="TreeGrafter"/>
</dbReference>
<dbReference type="PROSITE" id="PS50893">
    <property type="entry name" value="ABC_TRANSPORTER_2"/>
    <property type="match status" value="1"/>
</dbReference>
<evidence type="ECO:0000313" key="5">
    <source>
        <dbReference type="EMBL" id="CAI8040495.1"/>
    </source>
</evidence>
<dbReference type="CDD" id="cd03219">
    <property type="entry name" value="ABC_Mj1267_LivG_branched"/>
    <property type="match status" value="1"/>
</dbReference>
<dbReference type="Gene3D" id="3.40.50.300">
    <property type="entry name" value="P-loop containing nucleotide triphosphate hydrolases"/>
    <property type="match status" value="1"/>
</dbReference>
<evidence type="ECO:0000256" key="1">
    <source>
        <dbReference type="ARBA" id="ARBA00022448"/>
    </source>
</evidence>
<dbReference type="GO" id="GO:0015808">
    <property type="term" value="P:L-alanine transport"/>
    <property type="evidence" value="ECO:0007669"/>
    <property type="project" value="TreeGrafter"/>
</dbReference>
<dbReference type="Pfam" id="PF00005">
    <property type="entry name" value="ABC_tran"/>
    <property type="match status" value="1"/>
</dbReference>
<dbReference type="GO" id="GO:0015192">
    <property type="term" value="F:L-phenylalanine transmembrane transporter activity"/>
    <property type="evidence" value="ECO:0007669"/>
    <property type="project" value="TreeGrafter"/>
</dbReference>
<accession>A0AA35X700</accession>
<dbReference type="GO" id="GO:0005886">
    <property type="term" value="C:plasma membrane"/>
    <property type="evidence" value="ECO:0007669"/>
    <property type="project" value="TreeGrafter"/>
</dbReference>
<dbReference type="InterPro" id="IPR027417">
    <property type="entry name" value="P-loop_NTPase"/>
</dbReference>
<dbReference type="InterPro" id="IPR051120">
    <property type="entry name" value="ABC_AA/LPS_Transport"/>
</dbReference>
<reference evidence="5" key="1">
    <citation type="submission" date="2023-03" db="EMBL/GenBank/DDBJ databases">
        <authorList>
            <person name="Steffen K."/>
            <person name="Cardenas P."/>
        </authorList>
    </citation>
    <scope>NUCLEOTIDE SEQUENCE</scope>
</reference>
<evidence type="ECO:0000313" key="6">
    <source>
        <dbReference type="Proteomes" id="UP001174909"/>
    </source>
</evidence>
<dbReference type="GO" id="GO:0016887">
    <property type="term" value="F:ATP hydrolysis activity"/>
    <property type="evidence" value="ECO:0007669"/>
    <property type="project" value="InterPro"/>
</dbReference>
<sequence length="239" mass="25776">MVEARGVVKRFGGLTAVHSLDLTLREGEILGLIGPNGAGKTTLFNLLSGQFPPDAGQIRLLGREIQHLPSHRICRLGLARTFQVPRPFLAMTVFESVLVGAQFGRRVSGVSPSDTAEACLSLTRLGSRREAPVHFLNLAERKRLDLARALATRPRVLLVDEVAAGLNPTEVRETVGILREVHASGIGIIYVEHVMEAVLDISHRVHVLDHGATIAIGTPEEVTRNPAVIEAYLGRSAGS</sequence>
<dbReference type="Proteomes" id="UP001174909">
    <property type="component" value="Unassembled WGS sequence"/>
</dbReference>
<evidence type="ECO:0000259" key="4">
    <source>
        <dbReference type="PROSITE" id="PS50893"/>
    </source>
</evidence>
<dbReference type="GO" id="GO:1903805">
    <property type="term" value="P:L-valine import across plasma membrane"/>
    <property type="evidence" value="ECO:0007669"/>
    <property type="project" value="TreeGrafter"/>
</dbReference>
<dbReference type="PANTHER" id="PTHR45772:SF7">
    <property type="entry name" value="AMINO ACID ABC TRANSPORTER ATP-BINDING PROTEIN"/>
    <property type="match status" value="1"/>
</dbReference>
<dbReference type="GO" id="GO:0005524">
    <property type="term" value="F:ATP binding"/>
    <property type="evidence" value="ECO:0007669"/>
    <property type="project" value="UniProtKB-KW"/>
</dbReference>
<feature type="domain" description="ABC transporter" evidence="4">
    <location>
        <begin position="2"/>
        <end position="235"/>
    </location>
</feature>
<protein>
    <submittedName>
        <fullName evidence="5">High-affinity branched-chain amino acid transport ATP-binding protein LivG</fullName>
    </submittedName>
</protein>
<dbReference type="AlphaFoldDB" id="A0AA35X700"/>
<dbReference type="GO" id="GO:0042941">
    <property type="term" value="P:D-alanine transmembrane transport"/>
    <property type="evidence" value="ECO:0007669"/>
    <property type="project" value="TreeGrafter"/>
</dbReference>
<dbReference type="EMBL" id="CASHTH010003112">
    <property type="protein sequence ID" value="CAI8040495.1"/>
    <property type="molecule type" value="Genomic_DNA"/>
</dbReference>
<name>A0AA35X700_GEOBA</name>
<dbReference type="InterPro" id="IPR032823">
    <property type="entry name" value="BCA_ABC_TP_C"/>
</dbReference>
<evidence type="ECO:0000256" key="2">
    <source>
        <dbReference type="ARBA" id="ARBA00022741"/>
    </source>
</evidence>
<dbReference type="InterPro" id="IPR003439">
    <property type="entry name" value="ABC_transporter-like_ATP-bd"/>
</dbReference>
<evidence type="ECO:0000256" key="3">
    <source>
        <dbReference type="ARBA" id="ARBA00022840"/>
    </source>
</evidence>
<keyword evidence="3 5" id="KW-0067">ATP-binding</keyword>
<keyword evidence="1" id="KW-0813">Transport</keyword>
<dbReference type="InterPro" id="IPR003593">
    <property type="entry name" value="AAA+_ATPase"/>
</dbReference>
<gene>
    <name evidence="5" type="ORF">GBAR_LOCUS22558</name>
</gene>
<dbReference type="Pfam" id="PF12399">
    <property type="entry name" value="BCA_ABC_TP_C"/>
    <property type="match status" value="1"/>
</dbReference>
<dbReference type="SMART" id="SM00382">
    <property type="entry name" value="AAA"/>
    <property type="match status" value="1"/>
</dbReference>
<dbReference type="GO" id="GO:1903806">
    <property type="term" value="P:L-isoleucine import across plasma membrane"/>
    <property type="evidence" value="ECO:0007669"/>
    <property type="project" value="TreeGrafter"/>
</dbReference>